<feature type="non-terminal residue" evidence="8">
    <location>
        <position position="197"/>
    </location>
</feature>
<evidence type="ECO:0000256" key="1">
    <source>
        <dbReference type="ARBA" id="ARBA00022723"/>
    </source>
</evidence>
<dbReference type="EMBL" id="CAXKWB010071946">
    <property type="protein sequence ID" value="CAL4195677.1"/>
    <property type="molecule type" value="Genomic_DNA"/>
</dbReference>
<sequence>MRGGGSSCCVQSCQNSVGRRNKNVIFYSFPIGNSEQRQQWIKSIGRKNPDGSYWEPSPHSVICSEHFVGGKKSASPDSEGFLPTLFPPPRPTPPPVHRPPIIRNPVRNDDSSSKDIPVVDLDEDSSRKGLPMVRIESNNLRKDPNAPLPPERPLRKSARVPQKRSNWIETIDDEDVDDPEYNFQPQNNTSSMSISNG</sequence>
<evidence type="ECO:0000256" key="3">
    <source>
        <dbReference type="ARBA" id="ARBA00022833"/>
    </source>
</evidence>
<dbReference type="GO" id="GO:0008270">
    <property type="term" value="F:zinc ion binding"/>
    <property type="evidence" value="ECO:0007669"/>
    <property type="project" value="UniProtKB-KW"/>
</dbReference>
<evidence type="ECO:0000313" key="9">
    <source>
        <dbReference type="Proteomes" id="UP001497623"/>
    </source>
</evidence>
<evidence type="ECO:0000313" key="8">
    <source>
        <dbReference type="EMBL" id="CAL4195677.1"/>
    </source>
</evidence>
<accession>A0AAV2SI64</accession>
<evidence type="ECO:0000256" key="6">
    <source>
        <dbReference type="SAM" id="MobiDB-lite"/>
    </source>
</evidence>
<feature type="compositionally biased region" description="Polar residues" evidence="6">
    <location>
        <begin position="183"/>
        <end position="197"/>
    </location>
</feature>
<keyword evidence="2 5" id="KW-0863">Zinc-finger</keyword>
<dbReference type="Pfam" id="PF05485">
    <property type="entry name" value="THAP"/>
    <property type="match status" value="1"/>
</dbReference>
<dbReference type="SUPFAM" id="SSF57716">
    <property type="entry name" value="Glucocorticoid receptor-like (DNA-binding domain)"/>
    <property type="match status" value="1"/>
</dbReference>
<keyword evidence="3" id="KW-0862">Zinc</keyword>
<dbReference type="Proteomes" id="UP001497623">
    <property type="component" value="Unassembled WGS sequence"/>
</dbReference>
<dbReference type="PANTHER" id="PTHR46927">
    <property type="entry name" value="AGAP005574-PA"/>
    <property type="match status" value="1"/>
</dbReference>
<evidence type="ECO:0000259" key="7">
    <source>
        <dbReference type="PROSITE" id="PS50950"/>
    </source>
</evidence>
<name>A0AAV2SI64_MEGNR</name>
<dbReference type="InterPro" id="IPR006612">
    <property type="entry name" value="THAP_Znf"/>
</dbReference>
<gene>
    <name evidence="8" type="ORF">MNOR_LOCUS37068</name>
</gene>
<dbReference type="PANTHER" id="PTHR46927:SF3">
    <property type="entry name" value="THAP-TYPE DOMAIN-CONTAINING PROTEIN"/>
    <property type="match status" value="1"/>
</dbReference>
<feature type="compositionally biased region" description="Acidic residues" evidence="6">
    <location>
        <begin position="170"/>
        <end position="180"/>
    </location>
</feature>
<organism evidence="8 9">
    <name type="scientific">Meganyctiphanes norvegica</name>
    <name type="common">Northern krill</name>
    <name type="synonym">Thysanopoda norvegica</name>
    <dbReference type="NCBI Taxonomy" id="48144"/>
    <lineage>
        <taxon>Eukaryota</taxon>
        <taxon>Metazoa</taxon>
        <taxon>Ecdysozoa</taxon>
        <taxon>Arthropoda</taxon>
        <taxon>Crustacea</taxon>
        <taxon>Multicrustacea</taxon>
        <taxon>Malacostraca</taxon>
        <taxon>Eumalacostraca</taxon>
        <taxon>Eucarida</taxon>
        <taxon>Euphausiacea</taxon>
        <taxon>Euphausiidae</taxon>
        <taxon>Meganyctiphanes</taxon>
    </lineage>
</organism>
<protein>
    <recommendedName>
        <fullName evidence="7">THAP-type domain-containing protein</fullName>
    </recommendedName>
</protein>
<evidence type="ECO:0000256" key="4">
    <source>
        <dbReference type="ARBA" id="ARBA00023125"/>
    </source>
</evidence>
<feature type="compositionally biased region" description="Pro residues" evidence="6">
    <location>
        <begin position="85"/>
        <end position="98"/>
    </location>
</feature>
<evidence type="ECO:0000256" key="5">
    <source>
        <dbReference type="PROSITE-ProRule" id="PRU00309"/>
    </source>
</evidence>
<dbReference type="PROSITE" id="PS50950">
    <property type="entry name" value="ZF_THAP"/>
    <property type="match status" value="1"/>
</dbReference>
<comment type="caution">
    <text evidence="8">The sequence shown here is derived from an EMBL/GenBank/DDBJ whole genome shotgun (WGS) entry which is preliminary data.</text>
</comment>
<reference evidence="8 9" key="1">
    <citation type="submission" date="2024-05" db="EMBL/GenBank/DDBJ databases">
        <authorList>
            <person name="Wallberg A."/>
        </authorList>
    </citation>
    <scope>NUCLEOTIDE SEQUENCE [LARGE SCALE GENOMIC DNA]</scope>
</reference>
<feature type="domain" description="THAP-type" evidence="7">
    <location>
        <begin position="1"/>
        <end position="86"/>
    </location>
</feature>
<keyword evidence="1" id="KW-0479">Metal-binding</keyword>
<feature type="region of interest" description="Disordered" evidence="6">
    <location>
        <begin position="69"/>
        <end position="197"/>
    </location>
</feature>
<keyword evidence="9" id="KW-1185">Reference proteome</keyword>
<keyword evidence="4 5" id="KW-0238">DNA-binding</keyword>
<dbReference type="SMART" id="SM00980">
    <property type="entry name" value="THAP"/>
    <property type="match status" value="1"/>
</dbReference>
<proteinExistence type="predicted"/>
<evidence type="ECO:0000256" key="2">
    <source>
        <dbReference type="ARBA" id="ARBA00022771"/>
    </source>
</evidence>
<dbReference type="InterPro" id="IPR052224">
    <property type="entry name" value="THAP_domain_protein"/>
</dbReference>
<dbReference type="GO" id="GO:0003677">
    <property type="term" value="F:DNA binding"/>
    <property type="evidence" value="ECO:0007669"/>
    <property type="project" value="UniProtKB-UniRule"/>
</dbReference>
<dbReference type="AlphaFoldDB" id="A0AAV2SI64"/>